<keyword evidence="3 7" id="KW-0812">Transmembrane</keyword>
<name>A0A375I1Y4_9ACTN</name>
<keyword evidence="2" id="KW-1003">Cell membrane</keyword>
<dbReference type="EMBL" id="OMOH01000006">
    <property type="protein sequence ID" value="SPF68834.1"/>
    <property type="molecule type" value="Genomic_DNA"/>
</dbReference>
<evidence type="ECO:0000313" key="9">
    <source>
        <dbReference type="EMBL" id="SPF68834.1"/>
    </source>
</evidence>
<keyword evidence="5 7" id="KW-0472">Membrane</keyword>
<feature type="region of interest" description="Disordered" evidence="6">
    <location>
        <begin position="59"/>
        <end position="80"/>
    </location>
</feature>
<feature type="transmembrane region" description="Helical" evidence="7">
    <location>
        <begin position="34"/>
        <end position="57"/>
    </location>
</feature>
<dbReference type="Pfam" id="PF13396">
    <property type="entry name" value="PLDc_N"/>
    <property type="match status" value="1"/>
</dbReference>
<dbReference type="InterPro" id="IPR027379">
    <property type="entry name" value="CLS_N"/>
</dbReference>
<dbReference type="RefSeq" id="WP_119715975.1">
    <property type="nucleotide sequence ID" value="NZ_OMOH01000006.1"/>
</dbReference>
<dbReference type="Proteomes" id="UP000265962">
    <property type="component" value="Unassembled WGS sequence"/>
</dbReference>
<organism evidence="9 10">
    <name type="scientific">Propionibacterium ruminifibrarum</name>
    <dbReference type="NCBI Taxonomy" id="1962131"/>
    <lineage>
        <taxon>Bacteria</taxon>
        <taxon>Bacillati</taxon>
        <taxon>Actinomycetota</taxon>
        <taxon>Actinomycetes</taxon>
        <taxon>Propionibacteriales</taxon>
        <taxon>Propionibacteriaceae</taxon>
        <taxon>Propionibacterium</taxon>
    </lineage>
</organism>
<keyword evidence="4 7" id="KW-1133">Transmembrane helix</keyword>
<dbReference type="OrthoDB" id="3298527at2"/>
<proteinExistence type="predicted"/>
<evidence type="ECO:0000256" key="3">
    <source>
        <dbReference type="ARBA" id="ARBA00022692"/>
    </source>
</evidence>
<evidence type="ECO:0000313" key="10">
    <source>
        <dbReference type="Proteomes" id="UP000265962"/>
    </source>
</evidence>
<evidence type="ECO:0000256" key="4">
    <source>
        <dbReference type="ARBA" id="ARBA00022989"/>
    </source>
</evidence>
<evidence type="ECO:0000256" key="6">
    <source>
        <dbReference type="SAM" id="MobiDB-lite"/>
    </source>
</evidence>
<protein>
    <submittedName>
        <fullName evidence="9">Phospholipase_D-nuclease N-terminal</fullName>
    </submittedName>
</protein>
<comment type="subcellular location">
    <subcellularLocation>
        <location evidence="1">Cell membrane</location>
        <topology evidence="1">Multi-pass membrane protein</topology>
    </subcellularLocation>
</comment>
<evidence type="ECO:0000256" key="7">
    <source>
        <dbReference type="SAM" id="Phobius"/>
    </source>
</evidence>
<reference evidence="10" key="1">
    <citation type="submission" date="2018-02" db="EMBL/GenBank/DDBJ databases">
        <authorList>
            <person name="Hornung B."/>
        </authorList>
    </citation>
    <scope>NUCLEOTIDE SEQUENCE [LARGE SCALE GENOMIC DNA]</scope>
</reference>
<keyword evidence="10" id="KW-1185">Reference proteome</keyword>
<feature type="domain" description="Cardiolipin synthase N-terminal" evidence="8">
    <location>
        <begin position="12"/>
        <end position="56"/>
    </location>
</feature>
<evidence type="ECO:0000256" key="1">
    <source>
        <dbReference type="ARBA" id="ARBA00004651"/>
    </source>
</evidence>
<accession>A0A375I1Y4</accession>
<gene>
    <name evidence="9" type="ORF">PROPJV5_1813</name>
</gene>
<dbReference type="GO" id="GO:0005886">
    <property type="term" value="C:plasma membrane"/>
    <property type="evidence" value="ECO:0007669"/>
    <property type="project" value="UniProtKB-SubCell"/>
</dbReference>
<evidence type="ECO:0000256" key="2">
    <source>
        <dbReference type="ARBA" id="ARBA00022475"/>
    </source>
</evidence>
<dbReference type="AlphaFoldDB" id="A0A375I1Y4"/>
<sequence>MARLLPVLVLLALTIYAIVDLAQSRDENVPFMPKWLWLFVVIFVPAIGPLVWIIAGYNARRTPPPRDVPPDDNEDWLRRH</sequence>
<evidence type="ECO:0000259" key="8">
    <source>
        <dbReference type="Pfam" id="PF13396"/>
    </source>
</evidence>
<evidence type="ECO:0000256" key="5">
    <source>
        <dbReference type="ARBA" id="ARBA00023136"/>
    </source>
</evidence>